<dbReference type="Proteomes" id="UP000887576">
    <property type="component" value="Unplaced"/>
</dbReference>
<sequence>MSLSEVGACPASKEDLTASQELFQPIRATQSTPFIAPMDKEIRLNDEIFSRISAVQFNAGCSSSSTDLDKLINFYNDHNDEETIAQWMNIYEEQKLANSVAAAVGAKSSLSKNREICDSVDDLLHASPKRGVVNPIDALAKETPFNRSMDLPVATQQQNDGFYALSKCQSADFPVKLFDFPRTRLLRSKEMPNIADVDDDSEY</sequence>
<protein>
    <submittedName>
        <fullName evidence="2">Uncharacterized protein</fullName>
    </submittedName>
</protein>
<accession>A0AC34R688</accession>
<name>A0AC34R688_9BILA</name>
<proteinExistence type="predicted"/>
<reference evidence="2" key="1">
    <citation type="submission" date="2022-11" db="UniProtKB">
        <authorList>
            <consortium name="WormBaseParasite"/>
        </authorList>
    </citation>
    <scope>IDENTIFICATION</scope>
</reference>
<evidence type="ECO:0000313" key="2">
    <source>
        <dbReference type="WBParaSite" id="JU765_v2.g3788.t1"/>
    </source>
</evidence>
<organism evidence="1 2">
    <name type="scientific">Panagrolaimus sp. JU765</name>
    <dbReference type="NCBI Taxonomy" id="591449"/>
    <lineage>
        <taxon>Eukaryota</taxon>
        <taxon>Metazoa</taxon>
        <taxon>Ecdysozoa</taxon>
        <taxon>Nematoda</taxon>
        <taxon>Chromadorea</taxon>
        <taxon>Rhabditida</taxon>
        <taxon>Tylenchina</taxon>
        <taxon>Panagrolaimomorpha</taxon>
        <taxon>Panagrolaimoidea</taxon>
        <taxon>Panagrolaimidae</taxon>
        <taxon>Panagrolaimus</taxon>
    </lineage>
</organism>
<evidence type="ECO:0000313" key="1">
    <source>
        <dbReference type="Proteomes" id="UP000887576"/>
    </source>
</evidence>
<dbReference type="WBParaSite" id="JU765_v2.g3788.t1">
    <property type="protein sequence ID" value="JU765_v2.g3788.t1"/>
    <property type="gene ID" value="JU765_v2.g3788"/>
</dbReference>